<sequence>MSVLSNSATSLFWMWEFLQRNSALERMWARMAASLHTGHTAQQTEEEAGTSKAEANDEDPDREKDQGHKFHKEASKSKIASQGLQRAREARLQGDRRDHPQSARHSSGHMKIEKHISS</sequence>
<name>A0A8X6TY42_NEPPI</name>
<evidence type="ECO:0000256" key="1">
    <source>
        <dbReference type="SAM" id="MobiDB-lite"/>
    </source>
</evidence>
<keyword evidence="3" id="KW-1185">Reference proteome</keyword>
<dbReference type="EMBL" id="BMAW01019232">
    <property type="protein sequence ID" value="GFT62334.1"/>
    <property type="molecule type" value="Genomic_DNA"/>
</dbReference>
<dbReference type="AlphaFoldDB" id="A0A8X6TY42"/>
<organism evidence="2 3">
    <name type="scientific">Nephila pilipes</name>
    <name type="common">Giant wood spider</name>
    <name type="synonym">Nephila maculata</name>
    <dbReference type="NCBI Taxonomy" id="299642"/>
    <lineage>
        <taxon>Eukaryota</taxon>
        <taxon>Metazoa</taxon>
        <taxon>Ecdysozoa</taxon>
        <taxon>Arthropoda</taxon>
        <taxon>Chelicerata</taxon>
        <taxon>Arachnida</taxon>
        <taxon>Araneae</taxon>
        <taxon>Araneomorphae</taxon>
        <taxon>Entelegynae</taxon>
        <taxon>Araneoidea</taxon>
        <taxon>Nephilidae</taxon>
        <taxon>Nephila</taxon>
    </lineage>
</organism>
<reference evidence="2" key="1">
    <citation type="submission" date="2020-08" db="EMBL/GenBank/DDBJ databases">
        <title>Multicomponent nature underlies the extraordinary mechanical properties of spider dragline silk.</title>
        <authorList>
            <person name="Kono N."/>
            <person name="Nakamura H."/>
            <person name="Mori M."/>
            <person name="Yoshida Y."/>
            <person name="Ohtoshi R."/>
            <person name="Malay A.D."/>
            <person name="Moran D.A.P."/>
            <person name="Tomita M."/>
            <person name="Numata K."/>
            <person name="Arakawa K."/>
        </authorList>
    </citation>
    <scope>NUCLEOTIDE SEQUENCE</scope>
</reference>
<evidence type="ECO:0000313" key="2">
    <source>
        <dbReference type="EMBL" id="GFT62334.1"/>
    </source>
</evidence>
<feature type="region of interest" description="Disordered" evidence="1">
    <location>
        <begin position="35"/>
        <end position="118"/>
    </location>
</feature>
<comment type="caution">
    <text evidence="2">The sequence shown here is derived from an EMBL/GenBank/DDBJ whole genome shotgun (WGS) entry which is preliminary data.</text>
</comment>
<feature type="compositionally biased region" description="Basic and acidic residues" evidence="1">
    <location>
        <begin position="61"/>
        <end position="76"/>
    </location>
</feature>
<protein>
    <submittedName>
        <fullName evidence="2">Uncharacterized protein</fullName>
    </submittedName>
</protein>
<dbReference type="Proteomes" id="UP000887013">
    <property type="component" value="Unassembled WGS sequence"/>
</dbReference>
<gene>
    <name evidence="2" type="ORF">NPIL_297341</name>
</gene>
<feature type="compositionally biased region" description="Basic and acidic residues" evidence="1">
    <location>
        <begin position="86"/>
        <end position="101"/>
    </location>
</feature>
<proteinExistence type="predicted"/>
<evidence type="ECO:0000313" key="3">
    <source>
        <dbReference type="Proteomes" id="UP000887013"/>
    </source>
</evidence>
<accession>A0A8X6TY42</accession>